<dbReference type="STRING" id="3914.A0A0L9TF60"/>
<dbReference type="InterPro" id="IPR001246">
    <property type="entry name" value="LipOase_plant"/>
</dbReference>
<dbReference type="GO" id="GO:0034440">
    <property type="term" value="P:lipid oxidation"/>
    <property type="evidence" value="ECO:0007669"/>
    <property type="project" value="InterPro"/>
</dbReference>
<keyword evidence="1" id="KW-0479">Metal-binding</keyword>
<evidence type="ECO:0000256" key="3">
    <source>
        <dbReference type="ARBA" id="ARBA00023002"/>
    </source>
</evidence>
<dbReference type="InterPro" id="IPR036226">
    <property type="entry name" value="LipOase_C_sf"/>
</dbReference>
<feature type="compositionally biased region" description="Basic residues" evidence="4">
    <location>
        <begin position="43"/>
        <end position="53"/>
    </location>
</feature>
<name>A0A0L9TF60_PHAAN</name>
<dbReference type="Pfam" id="PF00305">
    <property type="entry name" value="Lipoxygenase"/>
    <property type="match status" value="1"/>
</dbReference>
<feature type="region of interest" description="Disordered" evidence="4">
    <location>
        <begin position="17"/>
        <end position="84"/>
    </location>
</feature>
<feature type="domain" description="Lipoxygenase" evidence="5">
    <location>
        <begin position="1"/>
        <end position="84"/>
    </location>
</feature>
<evidence type="ECO:0000256" key="4">
    <source>
        <dbReference type="SAM" id="MobiDB-lite"/>
    </source>
</evidence>
<dbReference type="InterPro" id="IPR000907">
    <property type="entry name" value="LipOase"/>
</dbReference>
<dbReference type="InterPro" id="IPR013819">
    <property type="entry name" value="LipOase_C"/>
</dbReference>
<dbReference type="SUPFAM" id="SSF48484">
    <property type="entry name" value="Lipoxigenase"/>
    <property type="match status" value="1"/>
</dbReference>
<accession>A0A0L9TF60</accession>
<keyword evidence="3" id="KW-0560">Oxidoreductase</keyword>
<dbReference type="PANTHER" id="PTHR11771">
    <property type="entry name" value="LIPOXYGENASE"/>
    <property type="match status" value="1"/>
</dbReference>
<dbReference type="Gene3D" id="4.10.375.10">
    <property type="entry name" value="Lipoxygenase-1, Domain 2"/>
    <property type="match status" value="1"/>
</dbReference>
<evidence type="ECO:0000313" key="6">
    <source>
        <dbReference type="EMBL" id="KOM28789.1"/>
    </source>
</evidence>
<dbReference type="EMBL" id="KQ258450">
    <property type="protein sequence ID" value="KOM28789.1"/>
    <property type="molecule type" value="Genomic_DNA"/>
</dbReference>
<evidence type="ECO:0000256" key="1">
    <source>
        <dbReference type="ARBA" id="ARBA00022723"/>
    </source>
</evidence>
<reference evidence="7" key="1">
    <citation type="journal article" date="2015" name="Proc. Natl. Acad. Sci. U.S.A.">
        <title>Genome sequencing of adzuki bean (Vigna angularis) provides insight into high starch and low fat accumulation and domestication.</title>
        <authorList>
            <person name="Yang K."/>
            <person name="Tian Z."/>
            <person name="Chen C."/>
            <person name="Luo L."/>
            <person name="Zhao B."/>
            <person name="Wang Z."/>
            <person name="Yu L."/>
            <person name="Li Y."/>
            <person name="Sun Y."/>
            <person name="Li W."/>
            <person name="Chen Y."/>
            <person name="Li Y."/>
            <person name="Zhang Y."/>
            <person name="Ai D."/>
            <person name="Zhao J."/>
            <person name="Shang C."/>
            <person name="Ma Y."/>
            <person name="Wu B."/>
            <person name="Wang M."/>
            <person name="Gao L."/>
            <person name="Sun D."/>
            <person name="Zhang P."/>
            <person name="Guo F."/>
            <person name="Wang W."/>
            <person name="Li Y."/>
            <person name="Wang J."/>
            <person name="Varshney R.K."/>
            <person name="Wang J."/>
            <person name="Ling H.Q."/>
            <person name="Wan P."/>
        </authorList>
    </citation>
    <scope>NUCLEOTIDE SEQUENCE</scope>
    <source>
        <strain evidence="7">cv. Jingnong 6</strain>
    </source>
</reference>
<sequence>MGERREWKRVYDYDIYNDLGDPDKDENHARPILGGSDTLPYPRRGRTNRRPTRKGMASSSGKKNQDYKIQEEGGYRGQLRLRRS</sequence>
<dbReference type="PROSITE" id="PS51393">
    <property type="entry name" value="LIPOXYGENASE_3"/>
    <property type="match status" value="1"/>
</dbReference>
<feature type="compositionally biased region" description="Basic and acidic residues" evidence="4">
    <location>
        <begin position="63"/>
        <end position="74"/>
    </location>
</feature>
<dbReference type="GO" id="GO:0046872">
    <property type="term" value="F:metal ion binding"/>
    <property type="evidence" value="ECO:0007669"/>
    <property type="project" value="UniProtKB-KW"/>
</dbReference>
<dbReference type="Proteomes" id="UP000053144">
    <property type="component" value="Unassembled WGS sequence"/>
</dbReference>
<evidence type="ECO:0000313" key="7">
    <source>
        <dbReference type="Proteomes" id="UP000053144"/>
    </source>
</evidence>
<evidence type="ECO:0000259" key="5">
    <source>
        <dbReference type="PROSITE" id="PS51393"/>
    </source>
</evidence>
<dbReference type="Gramene" id="KOM28789">
    <property type="protein sequence ID" value="KOM28789"/>
    <property type="gene ID" value="LR48_Vigan585s000600"/>
</dbReference>
<gene>
    <name evidence="6" type="ORF">LR48_Vigan585s000600</name>
</gene>
<keyword evidence="2" id="KW-0223">Dioxygenase</keyword>
<dbReference type="AlphaFoldDB" id="A0A0L9TF60"/>
<dbReference type="GO" id="GO:0016702">
    <property type="term" value="F:oxidoreductase activity, acting on single donors with incorporation of molecular oxygen, incorporation of two atoms of oxygen"/>
    <property type="evidence" value="ECO:0007669"/>
    <property type="project" value="InterPro"/>
</dbReference>
<evidence type="ECO:0000256" key="2">
    <source>
        <dbReference type="ARBA" id="ARBA00022964"/>
    </source>
</evidence>
<protein>
    <recommendedName>
        <fullName evidence="5">Lipoxygenase domain-containing protein</fullName>
    </recommendedName>
</protein>
<dbReference type="PRINTS" id="PR00468">
    <property type="entry name" value="PLTLPOXGNASE"/>
</dbReference>
<organism evidence="6 7">
    <name type="scientific">Phaseolus angularis</name>
    <name type="common">Azuki bean</name>
    <name type="synonym">Vigna angularis</name>
    <dbReference type="NCBI Taxonomy" id="3914"/>
    <lineage>
        <taxon>Eukaryota</taxon>
        <taxon>Viridiplantae</taxon>
        <taxon>Streptophyta</taxon>
        <taxon>Embryophyta</taxon>
        <taxon>Tracheophyta</taxon>
        <taxon>Spermatophyta</taxon>
        <taxon>Magnoliopsida</taxon>
        <taxon>eudicotyledons</taxon>
        <taxon>Gunneridae</taxon>
        <taxon>Pentapetalae</taxon>
        <taxon>rosids</taxon>
        <taxon>fabids</taxon>
        <taxon>Fabales</taxon>
        <taxon>Fabaceae</taxon>
        <taxon>Papilionoideae</taxon>
        <taxon>50 kb inversion clade</taxon>
        <taxon>NPAAA clade</taxon>
        <taxon>indigoferoid/millettioid clade</taxon>
        <taxon>Phaseoleae</taxon>
        <taxon>Vigna</taxon>
    </lineage>
</organism>
<proteinExistence type="predicted"/>